<dbReference type="EMBL" id="JAYWIO010000001">
    <property type="protein sequence ID" value="KAK7287393.1"/>
    <property type="molecule type" value="Genomic_DNA"/>
</dbReference>
<name>A0AAN9IVY5_CROPI</name>
<accession>A0AAN9IVY5</accession>
<dbReference type="Proteomes" id="UP001372338">
    <property type="component" value="Unassembled WGS sequence"/>
</dbReference>
<evidence type="ECO:0000256" key="1">
    <source>
        <dbReference type="SAM" id="MobiDB-lite"/>
    </source>
</evidence>
<organism evidence="2 3">
    <name type="scientific">Crotalaria pallida</name>
    <name type="common">Smooth rattlebox</name>
    <name type="synonym">Crotalaria striata</name>
    <dbReference type="NCBI Taxonomy" id="3830"/>
    <lineage>
        <taxon>Eukaryota</taxon>
        <taxon>Viridiplantae</taxon>
        <taxon>Streptophyta</taxon>
        <taxon>Embryophyta</taxon>
        <taxon>Tracheophyta</taxon>
        <taxon>Spermatophyta</taxon>
        <taxon>Magnoliopsida</taxon>
        <taxon>eudicotyledons</taxon>
        <taxon>Gunneridae</taxon>
        <taxon>Pentapetalae</taxon>
        <taxon>rosids</taxon>
        <taxon>fabids</taxon>
        <taxon>Fabales</taxon>
        <taxon>Fabaceae</taxon>
        <taxon>Papilionoideae</taxon>
        <taxon>50 kb inversion clade</taxon>
        <taxon>genistoids sensu lato</taxon>
        <taxon>core genistoids</taxon>
        <taxon>Crotalarieae</taxon>
        <taxon>Crotalaria</taxon>
    </lineage>
</organism>
<comment type="caution">
    <text evidence="2">The sequence shown here is derived from an EMBL/GenBank/DDBJ whole genome shotgun (WGS) entry which is preliminary data.</text>
</comment>
<evidence type="ECO:0000313" key="3">
    <source>
        <dbReference type="Proteomes" id="UP001372338"/>
    </source>
</evidence>
<proteinExistence type="predicted"/>
<evidence type="ECO:0000313" key="2">
    <source>
        <dbReference type="EMBL" id="KAK7287393.1"/>
    </source>
</evidence>
<reference evidence="2 3" key="1">
    <citation type="submission" date="2024-01" db="EMBL/GenBank/DDBJ databases">
        <title>The genomes of 5 underutilized Papilionoideae crops provide insights into root nodulation and disease resistanc.</title>
        <authorList>
            <person name="Yuan L."/>
        </authorList>
    </citation>
    <scope>NUCLEOTIDE SEQUENCE [LARGE SCALE GENOMIC DNA]</scope>
    <source>
        <strain evidence="2">ZHUSHIDOU_FW_LH</strain>
        <tissue evidence="2">Leaf</tissue>
    </source>
</reference>
<keyword evidence="3" id="KW-1185">Reference proteome</keyword>
<gene>
    <name evidence="2" type="ORF">RIF29_00666</name>
</gene>
<dbReference type="AlphaFoldDB" id="A0AAN9IVY5"/>
<feature type="region of interest" description="Disordered" evidence="1">
    <location>
        <begin position="63"/>
        <end position="122"/>
    </location>
</feature>
<feature type="compositionally biased region" description="Basic and acidic residues" evidence="1">
    <location>
        <begin position="93"/>
        <end position="103"/>
    </location>
</feature>
<sequence>MDRRSFLSRTLSSSRAIEGGSRASTLIIIPITKHQCKALSPHHSSYHTSLSHPHTLLEFSPSKLQGLRTSPKLQPSSTAQDQVKGTQGVQALRESRAQEEKPRLRGPISLASLRKGGGITGP</sequence>
<protein>
    <submittedName>
        <fullName evidence="2">Uncharacterized protein</fullName>
    </submittedName>
</protein>
<feature type="compositionally biased region" description="Polar residues" evidence="1">
    <location>
        <begin position="67"/>
        <end position="89"/>
    </location>
</feature>